<evidence type="ECO:0000313" key="3">
    <source>
        <dbReference type="WBParaSite" id="L893_g23602.t2"/>
    </source>
</evidence>
<dbReference type="AlphaFoldDB" id="A0A1I7Z7N6"/>
<protein>
    <submittedName>
        <fullName evidence="3">Secreted protein</fullName>
    </submittedName>
</protein>
<keyword evidence="2" id="KW-1185">Reference proteome</keyword>
<dbReference type="PANTHER" id="PTHR38612">
    <property type="entry name" value="PROTEIN DCT-5-RELATED"/>
    <property type="match status" value="1"/>
</dbReference>
<dbReference type="Proteomes" id="UP000095287">
    <property type="component" value="Unplaced"/>
</dbReference>
<feature type="region of interest" description="Disordered" evidence="1">
    <location>
        <begin position="35"/>
        <end position="54"/>
    </location>
</feature>
<dbReference type="WBParaSite" id="L893_g23602.t2">
    <property type="protein sequence ID" value="L893_g23602.t2"/>
    <property type="gene ID" value="L893_g23602"/>
</dbReference>
<proteinExistence type="predicted"/>
<dbReference type="Pfam" id="PF17266">
    <property type="entry name" value="DUF5332"/>
    <property type="match status" value="1"/>
</dbReference>
<reference evidence="3" key="1">
    <citation type="submission" date="2016-11" db="UniProtKB">
        <authorList>
            <consortium name="WormBaseParasite"/>
        </authorList>
    </citation>
    <scope>IDENTIFICATION</scope>
</reference>
<evidence type="ECO:0000256" key="1">
    <source>
        <dbReference type="SAM" id="MobiDB-lite"/>
    </source>
</evidence>
<evidence type="ECO:0000313" key="2">
    <source>
        <dbReference type="Proteomes" id="UP000095287"/>
    </source>
</evidence>
<sequence length="137" mass="15660">MRLRLLGAFRPNDPTRSPCALHSRYPVGSRGDRWCPESEVQRPPDLRDQEELRAGWRSSRPEDYRSLQIDWLSEKFENATITAQLYNDLDQGIDYGCVFTTGCFDECNRCPLCVNSKNQLVDVLSGSKRDDGVFRAG</sequence>
<name>A0A1I7Z7N6_9BILA</name>
<accession>A0A1I7Z7N6</accession>
<organism evidence="2 3">
    <name type="scientific">Steinernema glaseri</name>
    <dbReference type="NCBI Taxonomy" id="37863"/>
    <lineage>
        <taxon>Eukaryota</taxon>
        <taxon>Metazoa</taxon>
        <taxon>Ecdysozoa</taxon>
        <taxon>Nematoda</taxon>
        <taxon>Chromadorea</taxon>
        <taxon>Rhabditida</taxon>
        <taxon>Tylenchina</taxon>
        <taxon>Panagrolaimomorpha</taxon>
        <taxon>Strongyloidoidea</taxon>
        <taxon>Steinernematidae</taxon>
        <taxon>Steinernema</taxon>
    </lineage>
</organism>
<dbReference type="InterPro" id="IPR035161">
    <property type="entry name" value="DUF5332"/>
</dbReference>
<dbReference type="PANTHER" id="PTHR38612:SF1">
    <property type="entry name" value="PROTEIN CBG06620"/>
    <property type="match status" value="1"/>
</dbReference>